<dbReference type="OMA" id="ESHYHFV"/>
<evidence type="ECO:0000313" key="5">
    <source>
        <dbReference type="Ensembl" id="ENSSGRP00000022056.1"/>
    </source>
</evidence>
<dbReference type="GO" id="GO:0004842">
    <property type="term" value="F:ubiquitin-protein transferase activity"/>
    <property type="evidence" value="ECO:0007669"/>
    <property type="project" value="InterPro"/>
</dbReference>
<sequence length="178" mass="19564">TAMLEASNSLHMLGALKMFDSDTICTYLIERLKEGLETLGVLNAIKEHSSIMEELFCGGPPTLSAASLLDLFTVHYSPRGTNRRALEEVTEVDGGDKIKVTLEDVLVFASGASAIPVFGFKENPNITFLHENLNGNWRMFPEANTCTITLKLPIGQEYEEFCHFMTSGIVQSPMFGVA</sequence>
<dbReference type="Proteomes" id="UP000472262">
    <property type="component" value="Unassembled WGS sequence"/>
</dbReference>
<dbReference type="PROSITE" id="PS50237">
    <property type="entry name" value="HECT"/>
    <property type="match status" value="1"/>
</dbReference>
<keyword evidence="6" id="KW-1185">Reference proteome</keyword>
<feature type="domain" description="HECT" evidence="4">
    <location>
        <begin position="105"/>
        <end position="178"/>
    </location>
</feature>
<evidence type="ECO:0000313" key="6">
    <source>
        <dbReference type="Proteomes" id="UP000472262"/>
    </source>
</evidence>
<reference evidence="5" key="1">
    <citation type="submission" date="2025-08" db="UniProtKB">
        <authorList>
            <consortium name="Ensembl"/>
        </authorList>
    </citation>
    <scope>IDENTIFICATION</scope>
</reference>
<evidence type="ECO:0000256" key="3">
    <source>
        <dbReference type="PROSITE-ProRule" id="PRU00104"/>
    </source>
</evidence>
<organism evidence="5 6">
    <name type="scientific">Sinocyclocheilus grahami</name>
    <name type="common">Dianchi golden-line fish</name>
    <name type="synonym">Barbus grahami</name>
    <dbReference type="NCBI Taxonomy" id="75366"/>
    <lineage>
        <taxon>Eukaryota</taxon>
        <taxon>Metazoa</taxon>
        <taxon>Chordata</taxon>
        <taxon>Craniata</taxon>
        <taxon>Vertebrata</taxon>
        <taxon>Euteleostomi</taxon>
        <taxon>Actinopterygii</taxon>
        <taxon>Neopterygii</taxon>
        <taxon>Teleostei</taxon>
        <taxon>Ostariophysi</taxon>
        <taxon>Cypriniformes</taxon>
        <taxon>Cyprinidae</taxon>
        <taxon>Cyprininae</taxon>
        <taxon>Sinocyclocheilus</taxon>
    </lineage>
</organism>
<protein>
    <recommendedName>
        <fullName evidence="4">HECT domain-containing protein</fullName>
    </recommendedName>
</protein>
<accession>A0A672L8X5</accession>
<dbReference type="SUPFAM" id="SSF56204">
    <property type="entry name" value="Hect, E3 ligase catalytic domain"/>
    <property type="match status" value="1"/>
</dbReference>
<keyword evidence="2 3" id="KW-0833">Ubl conjugation pathway</keyword>
<name>A0A672L8X5_SINGR</name>
<proteinExistence type="predicted"/>
<reference evidence="5" key="2">
    <citation type="submission" date="2025-09" db="UniProtKB">
        <authorList>
            <consortium name="Ensembl"/>
        </authorList>
    </citation>
    <scope>IDENTIFICATION</scope>
</reference>
<dbReference type="Ensembl" id="ENSSGRT00000023802.1">
    <property type="protein sequence ID" value="ENSSGRP00000022056.1"/>
    <property type="gene ID" value="ENSSGRG00000013157.1"/>
</dbReference>
<dbReference type="Pfam" id="PF00632">
    <property type="entry name" value="HECT"/>
    <property type="match status" value="1"/>
</dbReference>
<dbReference type="InterPro" id="IPR035983">
    <property type="entry name" value="Hect_E3_ubiquitin_ligase"/>
</dbReference>
<dbReference type="InterPro" id="IPR000569">
    <property type="entry name" value="HECT_dom"/>
</dbReference>
<evidence type="ECO:0000259" key="4">
    <source>
        <dbReference type="PROSITE" id="PS50237"/>
    </source>
</evidence>
<dbReference type="Gene3D" id="3.30.2410.10">
    <property type="entry name" value="Hect, E3 ligase catalytic domain"/>
    <property type="match status" value="1"/>
</dbReference>
<feature type="active site" description="Glycyl thioester intermediate" evidence="3">
    <location>
        <position position="146"/>
    </location>
</feature>
<evidence type="ECO:0000256" key="2">
    <source>
        <dbReference type="ARBA" id="ARBA00022786"/>
    </source>
</evidence>
<dbReference type="InParanoid" id="A0A672L8X5"/>
<keyword evidence="1" id="KW-0808">Transferase</keyword>
<dbReference type="AlphaFoldDB" id="A0A672L8X5"/>
<evidence type="ECO:0000256" key="1">
    <source>
        <dbReference type="ARBA" id="ARBA00022679"/>
    </source>
</evidence>